<proteinExistence type="predicted"/>
<dbReference type="Proteomes" id="UP000664218">
    <property type="component" value="Unassembled WGS sequence"/>
</dbReference>
<keyword evidence="3" id="KW-1185">Reference proteome</keyword>
<keyword evidence="1" id="KW-0472">Membrane</keyword>
<keyword evidence="1" id="KW-0812">Transmembrane</keyword>
<feature type="transmembrane region" description="Helical" evidence="1">
    <location>
        <begin position="7"/>
        <end position="29"/>
    </location>
</feature>
<comment type="caution">
    <text evidence="2">The sequence shown here is derived from an EMBL/GenBank/DDBJ whole genome shotgun (WGS) entry which is preliminary data.</text>
</comment>
<dbReference type="AlphaFoldDB" id="A0A939HAD0"/>
<evidence type="ECO:0000313" key="3">
    <source>
        <dbReference type="Proteomes" id="UP000664218"/>
    </source>
</evidence>
<evidence type="ECO:0000256" key="1">
    <source>
        <dbReference type="SAM" id="Phobius"/>
    </source>
</evidence>
<dbReference type="EMBL" id="JAFNJU010000008">
    <property type="protein sequence ID" value="MBO1265489.1"/>
    <property type="molecule type" value="Genomic_DNA"/>
</dbReference>
<keyword evidence="1" id="KW-1133">Transmembrane helix</keyword>
<gene>
    <name evidence="2" type="ORF">J3A84_10640</name>
</gene>
<dbReference type="RefSeq" id="WP_207600017.1">
    <property type="nucleotide sequence ID" value="NZ_JAFNJU010000008.1"/>
</dbReference>
<accession>A0A939HAD0</accession>
<organism evidence="2 3">
    <name type="scientific">Proteiniclasticum aestuarii</name>
    <dbReference type="NCBI Taxonomy" id="2817862"/>
    <lineage>
        <taxon>Bacteria</taxon>
        <taxon>Bacillati</taxon>
        <taxon>Bacillota</taxon>
        <taxon>Clostridia</taxon>
        <taxon>Eubacteriales</taxon>
        <taxon>Clostridiaceae</taxon>
        <taxon>Proteiniclasticum</taxon>
    </lineage>
</organism>
<reference evidence="2" key="1">
    <citation type="submission" date="2021-03" db="EMBL/GenBank/DDBJ databases">
        <title>Proteiniclasticum marinus sp. nov., isolated from tidal flat sediment.</title>
        <authorList>
            <person name="Namirimu T."/>
            <person name="Yang J.-A."/>
            <person name="Yang S.-H."/>
            <person name="Kim Y.-J."/>
            <person name="Kwon K.K."/>
        </authorList>
    </citation>
    <scope>NUCLEOTIDE SEQUENCE</scope>
    <source>
        <strain evidence="2">SCR006</strain>
    </source>
</reference>
<sequence length="294" mass="33726">MEKNNRIFKGILVMALILILAGSGSVYYFRLDAPVFFPHYYDLRVQRDDMYAENLVLKYVTNAYDTREVTAAQFVEMPEVTLYASEREEAIFSWESQEKGVPGEIHGRYSVRKVYVRNLFIPEEVQVDGKIIRNLKVQFDDGSEMTVDIGELHLYEPQKNGGESPYEHVSSSGSSDGTSLTVYRMLEELTLAEVKSPLADKLKGRLDWRIDEKFPEEAVGHVYGERSILNVSSEVLPGEDVMEAYAVFDVQPQLTFTDGEGKPFTQRFYNMRSQAENYSFSGLRAFIRERGEKR</sequence>
<evidence type="ECO:0000313" key="2">
    <source>
        <dbReference type="EMBL" id="MBO1265489.1"/>
    </source>
</evidence>
<name>A0A939HAD0_9CLOT</name>
<protein>
    <submittedName>
        <fullName evidence="2">Uncharacterized protein</fullName>
    </submittedName>
</protein>